<organism evidence="2 3">
    <name type="scientific">Cellulomonas chengniuliangii</name>
    <dbReference type="NCBI Taxonomy" id="2968084"/>
    <lineage>
        <taxon>Bacteria</taxon>
        <taxon>Bacillati</taxon>
        <taxon>Actinomycetota</taxon>
        <taxon>Actinomycetes</taxon>
        <taxon>Micrococcales</taxon>
        <taxon>Cellulomonadaceae</taxon>
        <taxon>Cellulomonas</taxon>
    </lineage>
</organism>
<proteinExistence type="predicted"/>
<dbReference type="Gene3D" id="3.40.50.880">
    <property type="match status" value="1"/>
</dbReference>
<feature type="domain" description="Putative glutamine amidotransferase" evidence="1">
    <location>
        <begin position="4"/>
        <end position="245"/>
    </location>
</feature>
<gene>
    <name evidence="2" type="ORF">NP064_00515</name>
</gene>
<keyword evidence="3" id="KW-1185">Reference proteome</keyword>
<reference evidence="2 3" key="1">
    <citation type="submission" date="2022-07" db="EMBL/GenBank/DDBJ databases">
        <title>Novel species in genus cellulomonas.</title>
        <authorList>
            <person name="Ye L."/>
        </authorList>
    </citation>
    <scope>NUCLEOTIDE SEQUENCE [LARGE SCALE GENOMIC DNA]</scope>
    <source>
        <strain evidence="3">zg-Y338</strain>
    </source>
</reference>
<sequence>MPHVLVVGESWFIHSIHQKGFDSFTTSEYQEGGAAFLAALRARGHEVTYVPSHTIHERLPTTVEGYAPYDVVVVSDVGANSFQLPPQTFSGSVPAPDKSELLRAHVERGGGLLMVGGYLTFSGIDAKGRWGRAPLGEALPVRVLDRDDRVELPVGAQPHVSADHEVVAGLAPVWPALLGLNEVVAKDDAQVLATCAGHPLLVVGGYGAGRTGAFTSDIAPHWAPPEFLDWDGYVDLWDRLVTWLAG</sequence>
<dbReference type="PANTHER" id="PTHR37947">
    <property type="entry name" value="BLL2462 PROTEIN"/>
    <property type="match status" value="1"/>
</dbReference>
<dbReference type="Pfam" id="PF07090">
    <property type="entry name" value="GATase1_like"/>
    <property type="match status" value="1"/>
</dbReference>
<evidence type="ECO:0000313" key="3">
    <source>
        <dbReference type="Proteomes" id="UP001316189"/>
    </source>
</evidence>
<dbReference type="InterPro" id="IPR010768">
    <property type="entry name" value="GATase1-like"/>
</dbReference>
<evidence type="ECO:0000313" key="2">
    <source>
        <dbReference type="EMBL" id="UUI75450.1"/>
    </source>
</evidence>
<protein>
    <submittedName>
        <fullName evidence="2">Glutamine amidotransferase</fullName>
    </submittedName>
</protein>
<dbReference type="Proteomes" id="UP001316189">
    <property type="component" value="Chromosome"/>
</dbReference>
<dbReference type="PANTHER" id="PTHR37947:SF1">
    <property type="entry name" value="BLL2462 PROTEIN"/>
    <property type="match status" value="1"/>
</dbReference>
<dbReference type="RefSeq" id="WP_227568454.1">
    <property type="nucleotide sequence ID" value="NZ_CP101988.1"/>
</dbReference>
<name>A0ABY5L0H6_9CELL</name>
<dbReference type="EMBL" id="CP101988">
    <property type="protein sequence ID" value="UUI75450.1"/>
    <property type="molecule type" value="Genomic_DNA"/>
</dbReference>
<keyword evidence="2" id="KW-0315">Glutamine amidotransferase</keyword>
<dbReference type="InterPro" id="IPR029062">
    <property type="entry name" value="Class_I_gatase-like"/>
</dbReference>
<dbReference type="SUPFAM" id="SSF52317">
    <property type="entry name" value="Class I glutamine amidotransferase-like"/>
    <property type="match status" value="1"/>
</dbReference>
<evidence type="ECO:0000259" key="1">
    <source>
        <dbReference type="Pfam" id="PF07090"/>
    </source>
</evidence>
<accession>A0ABY5L0H6</accession>